<comment type="caution">
    <text evidence="1">The sequence shown here is derived from an EMBL/GenBank/DDBJ whole genome shotgun (WGS) entry which is preliminary data.</text>
</comment>
<reference evidence="1 2" key="1">
    <citation type="submission" date="2018-03" db="EMBL/GenBank/DDBJ databases">
        <title>Genomic Encyclopedia of Archaeal and Bacterial Type Strains, Phase II (KMG-II): from individual species to whole genera.</title>
        <authorList>
            <person name="Goeker M."/>
        </authorList>
    </citation>
    <scope>NUCLEOTIDE SEQUENCE [LARGE SCALE GENOMIC DNA]</scope>
    <source>
        <strain evidence="1 2">DSM 100346</strain>
    </source>
</reference>
<evidence type="ECO:0000313" key="1">
    <source>
        <dbReference type="EMBL" id="PWJ60180.1"/>
    </source>
</evidence>
<organism evidence="1 2">
    <name type="scientific">Dyadobacter jejuensis</name>
    <dbReference type="NCBI Taxonomy" id="1082580"/>
    <lineage>
        <taxon>Bacteria</taxon>
        <taxon>Pseudomonadati</taxon>
        <taxon>Bacteroidota</taxon>
        <taxon>Cytophagia</taxon>
        <taxon>Cytophagales</taxon>
        <taxon>Spirosomataceae</taxon>
        <taxon>Dyadobacter</taxon>
    </lineage>
</organism>
<protein>
    <submittedName>
        <fullName evidence="1">Uncharacterized protein DUF3467</fullName>
    </submittedName>
</protein>
<dbReference type="InterPro" id="IPR021857">
    <property type="entry name" value="DUF3467"/>
</dbReference>
<dbReference type="Proteomes" id="UP000245880">
    <property type="component" value="Unassembled WGS sequence"/>
</dbReference>
<keyword evidence="2" id="KW-1185">Reference proteome</keyword>
<accession>A0A316AU23</accession>
<dbReference type="EMBL" id="QGDT01000001">
    <property type="protein sequence ID" value="PWJ60180.1"/>
    <property type="molecule type" value="Genomic_DNA"/>
</dbReference>
<gene>
    <name evidence="1" type="ORF">CLV98_101361</name>
</gene>
<dbReference type="AlphaFoldDB" id="A0A316AU23"/>
<proteinExistence type="predicted"/>
<name>A0A316AU23_9BACT</name>
<dbReference type="Pfam" id="PF11950">
    <property type="entry name" value="DUF3467"/>
    <property type="match status" value="1"/>
</dbReference>
<evidence type="ECO:0000313" key="2">
    <source>
        <dbReference type="Proteomes" id="UP000245880"/>
    </source>
</evidence>
<sequence>MPSNLNQRRKKRKIFRFGRPQTYKQMQESEKENEQQINVELSEEMAEGVYSNLAMIAHSSSEFILDFIRLMPGVPRAKVKARVILTPEHAKRLIAALKDNIDKYEDQYGPIQNSQDADHQFNFPISFGGPGGEA</sequence>